<dbReference type="InterPro" id="IPR016156">
    <property type="entry name" value="FAD/NAD-linked_Rdtase_dimer_sf"/>
</dbReference>
<evidence type="ECO:0000313" key="6">
    <source>
        <dbReference type="EMBL" id="VTZ48207.1"/>
    </source>
</evidence>
<evidence type="ECO:0000259" key="4">
    <source>
        <dbReference type="Pfam" id="PF02852"/>
    </source>
</evidence>
<protein>
    <submittedName>
        <fullName evidence="6">Dihydrolipoamide dehydrogenase</fullName>
    </submittedName>
</protein>
<sequence length="477" mass="50109">MNGNEALRPDLCILGASAAGLALAAAAAAQGLSVVIVGKPMAADHLADIAPGQALRACGDLAATIGRAAYGTVPGRPAFQFSRVAAHIAQVEKALGPQYAQVRLEAMNVSVLKAPGRFVRPDAVEAGGRIVTARRFVIAAPAQMRAPAIPGLDLIRPLTATDLAQLEAPPERLIVLGGDSQGLAVAQGARRLGAEVAVVAQTRILPGEDAEIVAPLRTQLMREGVVLREASKILRIEPDGARLRVFVTALATDETEGEIETLEGSHLLLALGASPALEGLGLAAAGVRFDAGGVEVDANLRSSNRRVYAIGATTGDAECEARQILRHILAFASWFPAGRRRTPRVRAAWTDPQVASTGLSEAEARRRARRIRVLRWPYAATDRAQIEGATGGHVKLVTSAAGRILGAAIVGPGAGELINLYTLSICKGMYASDLASIPLPYPSFSEAARAAALAFEARRPPAAWRFLRLLRLLRRST</sequence>
<dbReference type="Pfam" id="PF02852">
    <property type="entry name" value="Pyr_redox_dim"/>
    <property type="match status" value="1"/>
</dbReference>
<dbReference type="SUPFAM" id="SSF55424">
    <property type="entry name" value="FAD/NAD-linked reductases, dimerisation (C-terminal) domain"/>
    <property type="match status" value="1"/>
</dbReference>
<keyword evidence="7" id="KW-1185">Reference proteome</keyword>
<dbReference type="RefSeq" id="WP_174510846.1">
    <property type="nucleotide sequence ID" value="NZ_CABFMQ020000001.1"/>
</dbReference>
<dbReference type="PANTHER" id="PTHR43014">
    <property type="entry name" value="MERCURIC REDUCTASE"/>
    <property type="match status" value="1"/>
</dbReference>
<keyword evidence="3" id="KW-0274">FAD</keyword>
<dbReference type="Pfam" id="PF07992">
    <property type="entry name" value="Pyr_redox_2"/>
    <property type="match status" value="1"/>
</dbReference>
<dbReference type="AlphaFoldDB" id="A0A8B6LZJ4"/>
<gene>
    <name evidence="6" type="ORF">MPC4_10157</name>
</gene>
<comment type="caution">
    <text evidence="6">The sequence shown here is derived from an EMBL/GenBank/DDBJ whole genome shotgun (WGS) entry which is preliminary data.</text>
</comment>
<feature type="domain" description="Pyridine nucleotide-disulphide oxidoreductase dimerisation" evidence="4">
    <location>
        <begin position="347"/>
        <end position="451"/>
    </location>
</feature>
<dbReference type="InterPro" id="IPR036188">
    <property type="entry name" value="FAD/NAD-bd_sf"/>
</dbReference>
<evidence type="ECO:0000313" key="7">
    <source>
        <dbReference type="Proteomes" id="UP000485880"/>
    </source>
</evidence>
<evidence type="ECO:0000259" key="5">
    <source>
        <dbReference type="Pfam" id="PF07992"/>
    </source>
</evidence>
<proteinExistence type="predicted"/>
<reference evidence="6 7" key="1">
    <citation type="submission" date="2019-05" db="EMBL/GenBank/DDBJ databases">
        <authorList>
            <person name="Farhan Ul Haque M."/>
        </authorList>
    </citation>
    <scope>NUCLEOTIDE SEQUENCE [LARGE SCALE GENOMIC DNA]</scope>
    <source>
        <strain evidence="6">2</strain>
    </source>
</reference>
<evidence type="ECO:0000256" key="2">
    <source>
        <dbReference type="ARBA" id="ARBA00022630"/>
    </source>
</evidence>
<dbReference type="PANTHER" id="PTHR43014:SF2">
    <property type="entry name" value="MERCURIC REDUCTASE"/>
    <property type="match status" value="1"/>
</dbReference>
<keyword evidence="2" id="KW-0285">Flavoprotein</keyword>
<dbReference type="Gene3D" id="3.50.50.60">
    <property type="entry name" value="FAD/NAD(P)-binding domain"/>
    <property type="match status" value="2"/>
</dbReference>
<dbReference type="Gene3D" id="3.30.390.30">
    <property type="match status" value="1"/>
</dbReference>
<dbReference type="InterPro" id="IPR004099">
    <property type="entry name" value="Pyr_nucl-diS_OxRdtase_dimer"/>
</dbReference>
<evidence type="ECO:0000256" key="1">
    <source>
        <dbReference type="ARBA" id="ARBA00001974"/>
    </source>
</evidence>
<name>A0A8B6LZJ4_METTU</name>
<dbReference type="GO" id="GO:0050660">
    <property type="term" value="F:flavin adenine dinucleotide binding"/>
    <property type="evidence" value="ECO:0007669"/>
    <property type="project" value="TreeGrafter"/>
</dbReference>
<organism evidence="6 7">
    <name type="scientific">Methylocella tundrae</name>
    <dbReference type="NCBI Taxonomy" id="227605"/>
    <lineage>
        <taxon>Bacteria</taxon>
        <taxon>Pseudomonadati</taxon>
        <taxon>Pseudomonadota</taxon>
        <taxon>Alphaproteobacteria</taxon>
        <taxon>Hyphomicrobiales</taxon>
        <taxon>Beijerinckiaceae</taxon>
        <taxon>Methylocella</taxon>
    </lineage>
</organism>
<dbReference type="GO" id="GO:0003955">
    <property type="term" value="F:NAD(P)H dehydrogenase (quinone) activity"/>
    <property type="evidence" value="ECO:0007669"/>
    <property type="project" value="TreeGrafter"/>
</dbReference>
<evidence type="ECO:0000256" key="3">
    <source>
        <dbReference type="ARBA" id="ARBA00022827"/>
    </source>
</evidence>
<dbReference type="SUPFAM" id="SSF51905">
    <property type="entry name" value="FAD/NAD(P)-binding domain"/>
    <property type="match status" value="1"/>
</dbReference>
<comment type="cofactor">
    <cofactor evidence="1">
        <name>FAD</name>
        <dbReference type="ChEBI" id="CHEBI:57692"/>
    </cofactor>
</comment>
<feature type="domain" description="FAD/NAD(P)-binding" evidence="5">
    <location>
        <begin position="10"/>
        <end position="314"/>
    </location>
</feature>
<accession>A0A8B6LZJ4</accession>
<dbReference type="InterPro" id="IPR023753">
    <property type="entry name" value="FAD/NAD-binding_dom"/>
</dbReference>
<dbReference type="Proteomes" id="UP000485880">
    <property type="component" value="Unassembled WGS sequence"/>
</dbReference>
<dbReference type="PRINTS" id="PR00368">
    <property type="entry name" value="FADPNR"/>
</dbReference>
<dbReference type="EMBL" id="CABFMQ020000001">
    <property type="protein sequence ID" value="VTZ48207.1"/>
    <property type="molecule type" value="Genomic_DNA"/>
</dbReference>
<dbReference type="PRINTS" id="PR00411">
    <property type="entry name" value="PNDRDTASEI"/>
</dbReference>